<protein>
    <submittedName>
        <fullName evidence="3">PucR family transcriptional regulator</fullName>
    </submittedName>
</protein>
<dbReference type="Gene3D" id="1.10.10.2840">
    <property type="entry name" value="PucR C-terminal helix-turn-helix domain"/>
    <property type="match status" value="1"/>
</dbReference>
<comment type="caution">
    <text evidence="3">The sequence shown here is derived from an EMBL/GenBank/DDBJ whole genome shotgun (WGS) entry which is preliminary data.</text>
</comment>
<dbReference type="Proteomes" id="UP000244962">
    <property type="component" value="Unassembled WGS sequence"/>
</dbReference>
<dbReference type="EMBL" id="QEFB01000018">
    <property type="protein sequence ID" value="PWC04605.1"/>
    <property type="molecule type" value="Genomic_DNA"/>
</dbReference>
<proteinExistence type="predicted"/>
<dbReference type="Pfam" id="PF13556">
    <property type="entry name" value="HTH_30"/>
    <property type="match status" value="1"/>
</dbReference>
<reference evidence="4" key="1">
    <citation type="submission" date="2018-04" db="EMBL/GenBank/DDBJ databases">
        <authorList>
            <person name="Liu S."/>
            <person name="Wang Z."/>
            <person name="Li J."/>
        </authorList>
    </citation>
    <scope>NUCLEOTIDE SEQUENCE [LARGE SCALE GENOMIC DNA]</scope>
    <source>
        <strain evidence="4">622</strain>
    </source>
</reference>
<dbReference type="AlphaFoldDB" id="A0A2U1TA85"/>
<dbReference type="InterPro" id="IPR051448">
    <property type="entry name" value="CdaR-like_regulators"/>
</dbReference>
<dbReference type="PANTHER" id="PTHR33744:SF1">
    <property type="entry name" value="DNA-BINDING TRANSCRIPTIONAL ACTIVATOR ADER"/>
    <property type="match status" value="1"/>
</dbReference>
<accession>A0A2U1TA85</accession>
<sequence>MQPTVLGLLNNAGLGLRLLAGDDSSKLSEPVSWIHSSDLADPTPFLDAGHLVLTTGTQFEAATAATFSGYVERLADHGILGIGFGSEVIRAETPDGLIAACDGAGMPLFEVPYRVPFIAVVRSVADLIAEAAHARDTWALNAQRAISFAALKPDAVASVLAELSRQLGRWVALYDYRGQKTVTVDEASVLVHLDVPELMTRVDAEAGRLIARGQRSSSTISDTAGQVSLQTLGRRGELRGVLVIAGAEPLDAADQSVVTSVVALVGLAIEQARELGRTHGRLRGGLFQALLEGNVAFVQRIVSRLGGVLPTEPVRVVALEVPQDSRDALVSELDVRPGGEPFLAAEDGRVYVCVAAEDAVTLADELSLAHSLAVGISDPLPLAATATGVEQAVRALDKAGVASVLEFGALVSGSLAGLLRDTSATELARALLRPVREHDAATGMTLVESARVWLEHNGSWDPAAKQLGIHRHTLKSRVGLVEKLTGRELQSFEARTNLWLALQLE</sequence>
<dbReference type="InterPro" id="IPR012914">
    <property type="entry name" value="PucR_dom"/>
</dbReference>
<name>A0A2U1TA85_9MICO</name>
<dbReference type="InterPro" id="IPR025736">
    <property type="entry name" value="PucR_C-HTH_dom"/>
</dbReference>
<evidence type="ECO:0000259" key="2">
    <source>
        <dbReference type="Pfam" id="PF13556"/>
    </source>
</evidence>
<feature type="domain" description="Purine catabolism PurC-like" evidence="1">
    <location>
        <begin position="12"/>
        <end position="128"/>
    </location>
</feature>
<keyword evidence="4" id="KW-1185">Reference proteome</keyword>
<gene>
    <name evidence="3" type="ORF">DF223_14235</name>
</gene>
<dbReference type="PANTHER" id="PTHR33744">
    <property type="entry name" value="CARBOHYDRATE DIACID REGULATOR"/>
    <property type="match status" value="1"/>
</dbReference>
<dbReference type="Pfam" id="PF07905">
    <property type="entry name" value="PucR"/>
    <property type="match status" value="1"/>
</dbReference>
<evidence type="ECO:0000313" key="4">
    <source>
        <dbReference type="Proteomes" id="UP000244962"/>
    </source>
</evidence>
<evidence type="ECO:0000259" key="1">
    <source>
        <dbReference type="Pfam" id="PF07905"/>
    </source>
</evidence>
<dbReference type="RefSeq" id="WP_108963677.1">
    <property type="nucleotide sequence ID" value="NZ_QEFB01000018.1"/>
</dbReference>
<organism evidence="3 4">
    <name type="scientific">Mycetocola zhujimingii</name>
    <dbReference type="NCBI Taxonomy" id="2079792"/>
    <lineage>
        <taxon>Bacteria</taxon>
        <taxon>Bacillati</taxon>
        <taxon>Actinomycetota</taxon>
        <taxon>Actinomycetes</taxon>
        <taxon>Micrococcales</taxon>
        <taxon>Microbacteriaceae</taxon>
        <taxon>Mycetocola</taxon>
    </lineage>
</organism>
<feature type="domain" description="PucR C-terminal helix-turn-helix" evidence="2">
    <location>
        <begin position="446"/>
        <end position="503"/>
    </location>
</feature>
<evidence type="ECO:0000313" key="3">
    <source>
        <dbReference type="EMBL" id="PWC04605.1"/>
    </source>
</evidence>
<dbReference type="InterPro" id="IPR042070">
    <property type="entry name" value="PucR_C-HTH_sf"/>
</dbReference>